<accession>A0A8T2V1X0</accession>
<reference evidence="2" key="1">
    <citation type="submission" date="2021-08" db="EMBL/GenBank/DDBJ databases">
        <title>WGS assembly of Ceratopteris richardii.</title>
        <authorList>
            <person name="Marchant D.B."/>
            <person name="Chen G."/>
            <person name="Jenkins J."/>
            <person name="Shu S."/>
            <person name="Leebens-Mack J."/>
            <person name="Grimwood J."/>
            <person name="Schmutz J."/>
            <person name="Soltis P."/>
            <person name="Soltis D."/>
            <person name="Chen Z.-H."/>
        </authorList>
    </citation>
    <scope>NUCLEOTIDE SEQUENCE</scope>
    <source>
        <strain evidence="2">Whitten #5841</strain>
        <tissue evidence="2">Leaf</tissue>
    </source>
</reference>
<feature type="transmembrane region" description="Helical" evidence="1">
    <location>
        <begin position="26"/>
        <end position="48"/>
    </location>
</feature>
<evidence type="ECO:0000256" key="1">
    <source>
        <dbReference type="SAM" id="Phobius"/>
    </source>
</evidence>
<evidence type="ECO:0000313" key="3">
    <source>
        <dbReference type="Proteomes" id="UP000825935"/>
    </source>
</evidence>
<sequence length="74" mass="7900">MPWVPTCVECGVSDNPCRCKIFGPTLALAALSVVAVFAWPIGGIVYLVNRSKGRELMGLPVDRVYPAVNSAIPI</sequence>
<dbReference type="OrthoDB" id="4412445at2759"/>
<dbReference type="PANTHER" id="PTHR34673:SF1">
    <property type="entry name" value="COLD-REGULATED PROTEIN"/>
    <property type="match status" value="1"/>
</dbReference>
<dbReference type="PANTHER" id="PTHR34673">
    <property type="entry name" value="COLD-REGULATED PROTEIN"/>
    <property type="match status" value="1"/>
</dbReference>
<keyword evidence="3" id="KW-1185">Reference proteome</keyword>
<evidence type="ECO:0000313" key="2">
    <source>
        <dbReference type="EMBL" id="KAH7439933.1"/>
    </source>
</evidence>
<comment type="caution">
    <text evidence="2">The sequence shown here is derived from an EMBL/GenBank/DDBJ whole genome shotgun (WGS) entry which is preliminary data.</text>
</comment>
<dbReference type="Proteomes" id="UP000825935">
    <property type="component" value="Chromosome 4"/>
</dbReference>
<proteinExistence type="predicted"/>
<keyword evidence="1" id="KW-0812">Transmembrane</keyword>
<protein>
    <submittedName>
        <fullName evidence="2">Uncharacterized protein</fullName>
    </submittedName>
</protein>
<dbReference type="EMBL" id="CM035409">
    <property type="protein sequence ID" value="KAH7439933.1"/>
    <property type="molecule type" value="Genomic_DNA"/>
</dbReference>
<dbReference type="OMA" id="CRCKIFG"/>
<name>A0A8T2V1X0_CERRI</name>
<keyword evidence="1" id="KW-0472">Membrane</keyword>
<dbReference type="AlphaFoldDB" id="A0A8T2V1X0"/>
<organism evidence="2 3">
    <name type="scientific">Ceratopteris richardii</name>
    <name type="common">Triangle waterfern</name>
    <dbReference type="NCBI Taxonomy" id="49495"/>
    <lineage>
        <taxon>Eukaryota</taxon>
        <taxon>Viridiplantae</taxon>
        <taxon>Streptophyta</taxon>
        <taxon>Embryophyta</taxon>
        <taxon>Tracheophyta</taxon>
        <taxon>Polypodiopsida</taxon>
        <taxon>Polypodiidae</taxon>
        <taxon>Polypodiales</taxon>
        <taxon>Pteridineae</taxon>
        <taxon>Pteridaceae</taxon>
        <taxon>Parkerioideae</taxon>
        <taxon>Ceratopteris</taxon>
    </lineage>
</organism>
<keyword evidence="1" id="KW-1133">Transmembrane helix</keyword>
<gene>
    <name evidence="2" type="ORF">KP509_04G082800</name>
</gene>